<evidence type="ECO:0000313" key="2">
    <source>
        <dbReference type="EMBL" id="AJA92523.1"/>
    </source>
</evidence>
<keyword evidence="1" id="KW-1133">Transmembrane helix</keyword>
<dbReference type="AlphaFoldDB" id="A0A0A7V0X8"/>
<dbReference type="KEGG" id="nbv:T478_0863"/>
<evidence type="ECO:0000256" key="1">
    <source>
        <dbReference type="SAM" id="Phobius"/>
    </source>
</evidence>
<keyword evidence="1" id="KW-0812">Transmembrane</keyword>
<sequence>MISKYEFQFSFLSQSVTKIAMTVAAILTFSHIVVQLFGQTIPDLFWPVFKDIGAGFIIFAAFAFAVAWFLKARPHNRPKHYSIVVFDIDGKETVLPGIRTEFRNHDVAWSFMKQYKEAYPLNNFALVSDVKKDRKKVMFRYI</sequence>
<dbReference type="Proteomes" id="UP000030944">
    <property type="component" value="Chromosome"/>
</dbReference>
<keyword evidence="1" id="KW-0472">Membrane</keyword>
<feature type="transmembrane region" description="Helical" evidence="1">
    <location>
        <begin position="52"/>
        <end position="70"/>
    </location>
</feature>
<gene>
    <name evidence="2" type="ORF">T478_0863</name>
</gene>
<name>A0A0A7V0X8_9ARCH</name>
<dbReference type="STRING" id="1410606.T478_0863"/>
<dbReference type="GeneID" id="24816753"/>
<proteinExistence type="predicted"/>
<dbReference type="RefSeq" id="WP_238573542.1">
    <property type="nucleotide sequence ID" value="NZ_CP007026.1"/>
</dbReference>
<dbReference type="HOGENOM" id="CLU_1912248_0_0_2"/>
<reference evidence="2 3" key="1">
    <citation type="journal article" date="2015" name="Proc. Natl. Acad. Sci. U.S.A.">
        <title>Genomic and proteomic characterization of "Candidatus Nitrosopelagicus brevis": An ammonia-oxidizing archaeon from the open ocean.</title>
        <authorList>
            <person name="Santoro A.E."/>
            <person name="Dupont C.L."/>
            <person name="Richter R.A."/>
            <person name="Craig M.T."/>
            <person name="Carini P."/>
            <person name="McIlvin M.R."/>
            <person name="Yang Y."/>
            <person name="Orsi W.D."/>
            <person name="Moran D.M."/>
            <person name="Saito M.A."/>
        </authorList>
    </citation>
    <scope>NUCLEOTIDE SEQUENCE [LARGE SCALE GENOMIC DNA]</scope>
    <source>
        <strain evidence="3">V2</strain>
    </source>
</reference>
<organism evidence="2 3">
    <name type="scientific">Candidatus Nitrosopelagicus brevis</name>
    <dbReference type="NCBI Taxonomy" id="1410606"/>
    <lineage>
        <taxon>Archaea</taxon>
        <taxon>Nitrososphaerota</taxon>
    </lineage>
</organism>
<accession>A0A0A7V0X8</accession>
<feature type="transmembrane region" description="Helical" evidence="1">
    <location>
        <begin position="20"/>
        <end position="40"/>
    </location>
</feature>
<protein>
    <submittedName>
        <fullName evidence="2">Uncharacterized protein</fullName>
    </submittedName>
</protein>
<dbReference type="EMBL" id="CP007026">
    <property type="protein sequence ID" value="AJA92523.1"/>
    <property type="molecule type" value="Genomic_DNA"/>
</dbReference>
<evidence type="ECO:0000313" key="3">
    <source>
        <dbReference type="Proteomes" id="UP000030944"/>
    </source>
</evidence>